<evidence type="ECO:0000256" key="9">
    <source>
        <dbReference type="RuleBase" id="RU365038"/>
    </source>
</evidence>
<evidence type="ECO:0000256" key="6">
    <source>
        <dbReference type="ARBA" id="ARBA00022833"/>
    </source>
</evidence>
<keyword evidence="9 10" id="KW-0175">Coiled coil</keyword>
<dbReference type="PANTHER" id="PTHR23163">
    <property type="entry name" value="RING FINGER PROTEIN-RELATED"/>
    <property type="match status" value="1"/>
</dbReference>
<dbReference type="AlphaFoldDB" id="A0A3B3TLJ6"/>
<feature type="domain" description="BRE1A/B-like" evidence="12">
    <location>
        <begin position="290"/>
        <end position="342"/>
    </location>
</feature>
<keyword evidence="2" id="KW-1017">Isopeptide bond</keyword>
<dbReference type="GO" id="GO:0008270">
    <property type="term" value="F:zinc ion binding"/>
    <property type="evidence" value="ECO:0007669"/>
    <property type="project" value="UniProtKB-KW"/>
</dbReference>
<keyword evidence="14" id="KW-1185">Reference proteome</keyword>
<reference evidence="13" key="2">
    <citation type="submission" date="2025-09" db="UniProtKB">
        <authorList>
            <consortium name="Ensembl"/>
        </authorList>
    </citation>
    <scope>IDENTIFICATION</scope>
</reference>
<evidence type="ECO:0000256" key="7">
    <source>
        <dbReference type="ARBA" id="ARBA00022843"/>
    </source>
</evidence>
<evidence type="ECO:0000256" key="2">
    <source>
        <dbReference type="ARBA" id="ARBA00022499"/>
    </source>
</evidence>
<evidence type="ECO:0000256" key="8">
    <source>
        <dbReference type="ARBA" id="ARBA00023242"/>
    </source>
</evidence>
<dbReference type="PANTHER" id="PTHR23163:SF4">
    <property type="entry name" value="E3 UBIQUITIN-PROTEIN LIGASE BRE1B"/>
    <property type="match status" value="1"/>
</dbReference>
<feature type="region of interest" description="Disordered" evidence="11">
    <location>
        <begin position="1"/>
        <end position="32"/>
    </location>
</feature>
<keyword evidence="9" id="KW-0808">Transferase</keyword>
<dbReference type="GO" id="GO:0006325">
    <property type="term" value="P:chromatin organization"/>
    <property type="evidence" value="ECO:0007669"/>
    <property type="project" value="UniProtKB-KW"/>
</dbReference>
<protein>
    <recommendedName>
        <fullName evidence="9">E3 ubiquitin protein ligase</fullName>
        <ecNumber evidence="9">2.3.2.27</ecNumber>
    </recommendedName>
</protein>
<reference evidence="13" key="1">
    <citation type="submission" date="2025-08" db="UniProtKB">
        <authorList>
            <consortium name="Ensembl"/>
        </authorList>
    </citation>
    <scope>IDENTIFICATION</scope>
</reference>
<dbReference type="Ensembl" id="ENSPLAT00000014685.1">
    <property type="protein sequence ID" value="ENSPLAP00000001473.1"/>
    <property type="gene ID" value="ENSPLAG00000002535.1"/>
</dbReference>
<dbReference type="GO" id="GO:0005634">
    <property type="term" value="C:nucleus"/>
    <property type="evidence" value="ECO:0007669"/>
    <property type="project" value="UniProtKB-SubCell"/>
</dbReference>
<dbReference type="GO" id="GO:0061630">
    <property type="term" value="F:ubiquitin protein ligase activity"/>
    <property type="evidence" value="ECO:0007669"/>
    <property type="project" value="UniProtKB-EC"/>
</dbReference>
<comment type="catalytic activity">
    <reaction evidence="9">
        <text>S-ubiquitinyl-[E2 ubiquitin-conjugating enzyme]-L-cysteine + [acceptor protein]-L-lysine = [E2 ubiquitin-conjugating enzyme]-L-cysteine + N(6)-ubiquitinyl-[acceptor protein]-L-lysine.</text>
        <dbReference type="EC" id="2.3.2.27"/>
    </reaction>
</comment>
<evidence type="ECO:0000256" key="3">
    <source>
        <dbReference type="ARBA" id="ARBA00022553"/>
    </source>
</evidence>
<dbReference type="GO" id="GO:0016567">
    <property type="term" value="P:protein ubiquitination"/>
    <property type="evidence" value="ECO:0007669"/>
    <property type="project" value="UniProtKB-UniRule"/>
</dbReference>
<evidence type="ECO:0000256" key="5">
    <source>
        <dbReference type="ARBA" id="ARBA00022771"/>
    </source>
</evidence>
<evidence type="ECO:0000256" key="1">
    <source>
        <dbReference type="ARBA" id="ARBA00004123"/>
    </source>
</evidence>
<keyword evidence="9" id="KW-0156">Chromatin regulator</keyword>
<dbReference type="Proteomes" id="UP000261500">
    <property type="component" value="Unplaced"/>
</dbReference>
<keyword evidence="7" id="KW-0832">Ubl conjugation</keyword>
<keyword evidence="4 9" id="KW-0479">Metal-binding</keyword>
<dbReference type="InterPro" id="IPR058642">
    <property type="entry name" value="BRE1A/B-like_dom"/>
</dbReference>
<proteinExistence type="inferred from homology"/>
<evidence type="ECO:0000256" key="10">
    <source>
        <dbReference type="SAM" id="Coils"/>
    </source>
</evidence>
<keyword evidence="8 9" id="KW-0539">Nucleus</keyword>
<feature type="region of interest" description="Disordered" evidence="11">
    <location>
        <begin position="155"/>
        <end position="200"/>
    </location>
</feature>
<feature type="region of interest" description="Disordered" evidence="11">
    <location>
        <begin position="121"/>
        <end position="140"/>
    </location>
</feature>
<accession>A0A3B3TLJ6</accession>
<keyword evidence="9" id="KW-0833">Ubl conjugation pathway</keyword>
<feature type="coiled-coil region" evidence="10">
    <location>
        <begin position="58"/>
        <end position="88"/>
    </location>
</feature>
<dbReference type="Pfam" id="PF26052">
    <property type="entry name" value="BRE1B"/>
    <property type="match status" value="1"/>
</dbReference>
<sequence>MSGAGGGKRPSGGDSPPGPPEKKSKKEEKTTTTLIEPIRIAGVSSTEEMDMKVLQFKNKKLCERLEQRQAMEDELREKIEKLEKRQATDDTTLLIVNRYWSQVRAGLEDNVKVLRKCIEPELASGPAPPSAPPPETMATEDNGVALTLPTSASEAGLTDQQLQPEERQEDHQDELQQPAPPAGGDELTPPTEPPSDPKTEMNLDLCLVFLTHVLFLQLKSGYSSTGSSGGLAGGQITLNIQKFESLNAELEHNQELANSRMAELEKLQLELQEAVRESEKLKMDLRNIPEEVVKETSEYKCLQSQFSLLYNESLGVKTQLDEARALLLTTKNAHLRQIEHMEVSPPKHTP</sequence>
<name>A0A3B3TLJ6_9TELE</name>
<feature type="compositionally biased region" description="Basic and acidic residues" evidence="11">
    <location>
        <begin position="20"/>
        <end position="30"/>
    </location>
</feature>
<feature type="coiled-coil region" evidence="10">
    <location>
        <begin position="240"/>
        <end position="284"/>
    </location>
</feature>
<evidence type="ECO:0000256" key="11">
    <source>
        <dbReference type="SAM" id="MobiDB-lite"/>
    </source>
</evidence>
<comment type="subcellular location">
    <subcellularLocation>
        <location evidence="1 9">Nucleus</location>
    </subcellularLocation>
</comment>
<organism evidence="13 14">
    <name type="scientific">Poecilia latipinna</name>
    <name type="common">sailfin molly</name>
    <dbReference type="NCBI Taxonomy" id="48699"/>
    <lineage>
        <taxon>Eukaryota</taxon>
        <taxon>Metazoa</taxon>
        <taxon>Chordata</taxon>
        <taxon>Craniata</taxon>
        <taxon>Vertebrata</taxon>
        <taxon>Euteleostomi</taxon>
        <taxon>Actinopterygii</taxon>
        <taxon>Neopterygii</taxon>
        <taxon>Teleostei</taxon>
        <taxon>Neoteleostei</taxon>
        <taxon>Acanthomorphata</taxon>
        <taxon>Ovalentaria</taxon>
        <taxon>Atherinomorphae</taxon>
        <taxon>Cyprinodontiformes</taxon>
        <taxon>Poeciliidae</taxon>
        <taxon>Poeciliinae</taxon>
        <taxon>Poecilia</taxon>
    </lineage>
</organism>
<feature type="compositionally biased region" description="Pro residues" evidence="11">
    <location>
        <begin position="126"/>
        <end position="135"/>
    </location>
</feature>
<feature type="compositionally biased region" description="Basic and acidic residues" evidence="11">
    <location>
        <begin position="164"/>
        <end position="174"/>
    </location>
</feature>
<keyword evidence="6 9" id="KW-0862">Zinc</keyword>
<feature type="compositionally biased region" description="Gly residues" evidence="11">
    <location>
        <begin position="1"/>
        <end position="10"/>
    </location>
</feature>
<keyword evidence="5 9" id="KW-0863">Zinc-finger</keyword>
<evidence type="ECO:0000313" key="13">
    <source>
        <dbReference type="Ensembl" id="ENSPLAP00000001473.1"/>
    </source>
</evidence>
<dbReference type="GeneTree" id="ENSGT00390000002866"/>
<comment type="similarity">
    <text evidence="9">Belongs to the BRE1 family.</text>
</comment>
<dbReference type="EC" id="2.3.2.27" evidence="9"/>
<dbReference type="InterPro" id="IPR013956">
    <property type="entry name" value="E3_ubiquit_lig_Bre1"/>
</dbReference>
<dbReference type="UniPathway" id="UPA00143"/>
<keyword evidence="3" id="KW-0597">Phosphoprotein</keyword>
<evidence type="ECO:0000256" key="4">
    <source>
        <dbReference type="ARBA" id="ARBA00022723"/>
    </source>
</evidence>
<dbReference type="STRING" id="48699.ENSPLAP00000001473"/>
<evidence type="ECO:0000259" key="12">
    <source>
        <dbReference type="Pfam" id="PF26052"/>
    </source>
</evidence>
<comment type="pathway">
    <text evidence="9">Protein modification; protein ubiquitination.</text>
</comment>
<dbReference type="GO" id="GO:0033503">
    <property type="term" value="C:HULC complex"/>
    <property type="evidence" value="ECO:0007669"/>
    <property type="project" value="TreeGrafter"/>
</dbReference>
<evidence type="ECO:0000313" key="14">
    <source>
        <dbReference type="Proteomes" id="UP000261500"/>
    </source>
</evidence>